<keyword evidence="17" id="KW-1185">Reference proteome</keyword>
<keyword evidence="8" id="KW-0418">Kinase</keyword>
<dbReference type="PANTHER" id="PTHR47982">
    <property type="entry name" value="PROLINE-RICH RECEPTOR-LIKE PROTEIN KINASE PERK4"/>
    <property type="match status" value="1"/>
</dbReference>
<dbReference type="GO" id="GO:0005886">
    <property type="term" value="C:plasma membrane"/>
    <property type="evidence" value="ECO:0007669"/>
    <property type="project" value="UniProtKB-SubCell"/>
</dbReference>
<dbReference type="AlphaFoldDB" id="A0AAQ3PER1"/>
<dbReference type="Proteomes" id="UP001374535">
    <property type="component" value="Chromosome 1"/>
</dbReference>
<gene>
    <name evidence="16" type="ORF">V8G54_003842</name>
</gene>
<dbReference type="Gene3D" id="1.10.510.10">
    <property type="entry name" value="Transferase(Phosphotransferase) domain 1"/>
    <property type="match status" value="2"/>
</dbReference>
<evidence type="ECO:0000256" key="11">
    <source>
        <dbReference type="ARBA" id="ARBA00023136"/>
    </source>
</evidence>
<evidence type="ECO:0000256" key="13">
    <source>
        <dbReference type="ARBA" id="ARBA00048679"/>
    </source>
</evidence>
<dbReference type="PROSITE" id="PS50011">
    <property type="entry name" value="PROTEIN_KINASE_DOM"/>
    <property type="match status" value="1"/>
</dbReference>
<keyword evidence="9" id="KW-0067">ATP-binding</keyword>
<keyword evidence="11" id="KW-0472">Membrane</keyword>
<evidence type="ECO:0000256" key="12">
    <source>
        <dbReference type="ARBA" id="ARBA00047899"/>
    </source>
</evidence>
<dbReference type="InterPro" id="IPR011009">
    <property type="entry name" value="Kinase-like_dom_sf"/>
</dbReference>
<sequence length="226" mass="25312">SQKIIHRDIKSANILLDDAFEAKVADFGLARLADAANSHVSTRVMGTFGDYNFTIHWCYSRNKARPLLLRAMETRNFSELVDPRLEKHFVESEMSRMVEAAAACVRHSAPKRPRMFQVVRALDTGDEKCDLSNGVKYGQSTVYDSGQYDKDIMVFRRMANGTFSNSDFNTYDSEYSLSKQTSGGSEYSLSKQTSGGSEQNLMGLSSSGESESRAINWNTNSPKLKR</sequence>
<evidence type="ECO:0000256" key="9">
    <source>
        <dbReference type="ARBA" id="ARBA00022840"/>
    </source>
</evidence>
<evidence type="ECO:0000256" key="2">
    <source>
        <dbReference type="ARBA" id="ARBA00012513"/>
    </source>
</evidence>
<feature type="non-terminal residue" evidence="16">
    <location>
        <position position="226"/>
    </location>
</feature>
<keyword evidence="6" id="KW-0812">Transmembrane</keyword>
<comment type="catalytic activity">
    <reaction evidence="13">
        <text>L-seryl-[protein] + ATP = O-phospho-L-seryl-[protein] + ADP + H(+)</text>
        <dbReference type="Rhea" id="RHEA:17989"/>
        <dbReference type="Rhea" id="RHEA-COMP:9863"/>
        <dbReference type="Rhea" id="RHEA-COMP:11604"/>
        <dbReference type="ChEBI" id="CHEBI:15378"/>
        <dbReference type="ChEBI" id="CHEBI:29999"/>
        <dbReference type="ChEBI" id="CHEBI:30616"/>
        <dbReference type="ChEBI" id="CHEBI:83421"/>
        <dbReference type="ChEBI" id="CHEBI:456216"/>
        <dbReference type="EC" id="2.7.11.1"/>
    </reaction>
</comment>
<proteinExistence type="predicted"/>
<keyword evidence="7" id="KW-0547">Nucleotide-binding</keyword>
<dbReference type="InterPro" id="IPR047117">
    <property type="entry name" value="PERK1-13-like"/>
</dbReference>
<dbReference type="InterPro" id="IPR000719">
    <property type="entry name" value="Prot_kinase_dom"/>
</dbReference>
<evidence type="ECO:0000256" key="3">
    <source>
        <dbReference type="ARBA" id="ARBA00022475"/>
    </source>
</evidence>
<feature type="domain" description="Protein kinase" evidence="15">
    <location>
        <begin position="1"/>
        <end position="226"/>
    </location>
</feature>
<evidence type="ECO:0000256" key="6">
    <source>
        <dbReference type="ARBA" id="ARBA00022692"/>
    </source>
</evidence>
<dbReference type="SUPFAM" id="SSF56112">
    <property type="entry name" value="Protein kinase-like (PK-like)"/>
    <property type="match status" value="1"/>
</dbReference>
<organism evidence="16 17">
    <name type="scientific">Vigna mungo</name>
    <name type="common">Black gram</name>
    <name type="synonym">Phaseolus mungo</name>
    <dbReference type="NCBI Taxonomy" id="3915"/>
    <lineage>
        <taxon>Eukaryota</taxon>
        <taxon>Viridiplantae</taxon>
        <taxon>Streptophyta</taxon>
        <taxon>Embryophyta</taxon>
        <taxon>Tracheophyta</taxon>
        <taxon>Spermatophyta</taxon>
        <taxon>Magnoliopsida</taxon>
        <taxon>eudicotyledons</taxon>
        <taxon>Gunneridae</taxon>
        <taxon>Pentapetalae</taxon>
        <taxon>rosids</taxon>
        <taxon>fabids</taxon>
        <taxon>Fabales</taxon>
        <taxon>Fabaceae</taxon>
        <taxon>Papilionoideae</taxon>
        <taxon>50 kb inversion clade</taxon>
        <taxon>NPAAA clade</taxon>
        <taxon>indigoferoid/millettioid clade</taxon>
        <taxon>Phaseoleae</taxon>
        <taxon>Vigna</taxon>
    </lineage>
</organism>
<evidence type="ECO:0000313" key="16">
    <source>
        <dbReference type="EMBL" id="WVZ25298.1"/>
    </source>
</evidence>
<keyword evidence="3" id="KW-1003">Cell membrane</keyword>
<comment type="subcellular location">
    <subcellularLocation>
        <location evidence="1">Cell membrane</location>
        <topology evidence="1">Single-pass membrane protein</topology>
    </subcellularLocation>
</comment>
<reference evidence="16 17" key="1">
    <citation type="journal article" date="2023" name="Life. Sci Alliance">
        <title>Evolutionary insights into 3D genome organization and epigenetic landscape of Vigna mungo.</title>
        <authorList>
            <person name="Junaid A."/>
            <person name="Singh B."/>
            <person name="Bhatia S."/>
        </authorList>
    </citation>
    <scope>NUCLEOTIDE SEQUENCE [LARGE SCALE GENOMIC DNA]</scope>
    <source>
        <strain evidence="16">Urdbean</strain>
    </source>
</reference>
<feature type="compositionally biased region" description="Polar residues" evidence="14">
    <location>
        <begin position="213"/>
        <end position="226"/>
    </location>
</feature>
<dbReference type="GO" id="GO:0004674">
    <property type="term" value="F:protein serine/threonine kinase activity"/>
    <property type="evidence" value="ECO:0007669"/>
    <property type="project" value="UniProtKB-KW"/>
</dbReference>
<feature type="region of interest" description="Disordered" evidence="14">
    <location>
        <begin position="182"/>
        <end position="226"/>
    </location>
</feature>
<keyword evidence="4" id="KW-0723">Serine/threonine-protein kinase</keyword>
<dbReference type="Pfam" id="PF00069">
    <property type="entry name" value="Pkinase"/>
    <property type="match status" value="1"/>
</dbReference>
<dbReference type="PANTHER" id="PTHR47982:SF44">
    <property type="entry name" value="PROLINE-RICH RECEPTOR-LIKE PROTEIN KINASE PERK13-RELATED"/>
    <property type="match status" value="1"/>
</dbReference>
<evidence type="ECO:0000256" key="8">
    <source>
        <dbReference type="ARBA" id="ARBA00022777"/>
    </source>
</evidence>
<protein>
    <recommendedName>
        <fullName evidence="2">non-specific serine/threonine protein kinase</fullName>
        <ecNumber evidence="2">2.7.11.1</ecNumber>
    </recommendedName>
</protein>
<evidence type="ECO:0000256" key="4">
    <source>
        <dbReference type="ARBA" id="ARBA00022527"/>
    </source>
</evidence>
<dbReference type="EMBL" id="CP144700">
    <property type="protein sequence ID" value="WVZ25298.1"/>
    <property type="molecule type" value="Genomic_DNA"/>
</dbReference>
<keyword evidence="5" id="KW-0808">Transferase</keyword>
<evidence type="ECO:0000256" key="10">
    <source>
        <dbReference type="ARBA" id="ARBA00022989"/>
    </source>
</evidence>
<name>A0AAQ3PER1_VIGMU</name>
<keyword evidence="10" id="KW-1133">Transmembrane helix</keyword>
<dbReference type="InterPro" id="IPR008271">
    <property type="entry name" value="Ser/Thr_kinase_AS"/>
</dbReference>
<accession>A0AAQ3PER1</accession>
<evidence type="ECO:0000256" key="5">
    <source>
        <dbReference type="ARBA" id="ARBA00022679"/>
    </source>
</evidence>
<feature type="compositionally biased region" description="Polar residues" evidence="14">
    <location>
        <begin position="182"/>
        <end position="200"/>
    </location>
</feature>
<evidence type="ECO:0000256" key="7">
    <source>
        <dbReference type="ARBA" id="ARBA00022741"/>
    </source>
</evidence>
<evidence type="ECO:0000313" key="17">
    <source>
        <dbReference type="Proteomes" id="UP001374535"/>
    </source>
</evidence>
<evidence type="ECO:0000259" key="15">
    <source>
        <dbReference type="PROSITE" id="PS50011"/>
    </source>
</evidence>
<evidence type="ECO:0000256" key="14">
    <source>
        <dbReference type="SAM" id="MobiDB-lite"/>
    </source>
</evidence>
<dbReference type="PROSITE" id="PS00108">
    <property type="entry name" value="PROTEIN_KINASE_ST"/>
    <property type="match status" value="1"/>
</dbReference>
<comment type="catalytic activity">
    <reaction evidence="12">
        <text>L-threonyl-[protein] + ATP = O-phospho-L-threonyl-[protein] + ADP + H(+)</text>
        <dbReference type="Rhea" id="RHEA:46608"/>
        <dbReference type="Rhea" id="RHEA-COMP:11060"/>
        <dbReference type="Rhea" id="RHEA-COMP:11605"/>
        <dbReference type="ChEBI" id="CHEBI:15378"/>
        <dbReference type="ChEBI" id="CHEBI:30013"/>
        <dbReference type="ChEBI" id="CHEBI:30616"/>
        <dbReference type="ChEBI" id="CHEBI:61977"/>
        <dbReference type="ChEBI" id="CHEBI:456216"/>
        <dbReference type="EC" id="2.7.11.1"/>
    </reaction>
</comment>
<evidence type="ECO:0000256" key="1">
    <source>
        <dbReference type="ARBA" id="ARBA00004162"/>
    </source>
</evidence>
<dbReference type="GO" id="GO:0005524">
    <property type="term" value="F:ATP binding"/>
    <property type="evidence" value="ECO:0007669"/>
    <property type="project" value="UniProtKB-KW"/>
</dbReference>
<dbReference type="EC" id="2.7.11.1" evidence="2"/>